<dbReference type="GO" id="GO:0005829">
    <property type="term" value="C:cytosol"/>
    <property type="evidence" value="ECO:0007669"/>
    <property type="project" value="TreeGrafter"/>
</dbReference>
<evidence type="ECO:0000259" key="7">
    <source>
        <dbReference type="PROSITE" id="PS50110"/>
    </source>
</evidence>
<feature type="modified residue" description="4-aspartylphosphate" evidence="6">
    <location>
        <position position="53"/>
    </location>
</feature>
<dbReference type="InterPro" id="IPR039420">
    <property type="entry name" value="WalR-like"/>
</dbReference>
<dbReference type="InterPro" id="IPR011006">
    <property type="entry name" value="CheY-like_superfamily"/>
</dbReference>
<dbReference type="PROSITE" id="PS50110">
    <property type="entry name" value="RESPONSE_REGULATORY"/>
    <property type="match status" value="1"/>
</dbReference>
<organism evidence="8 9">
    <name type="scientific">Pandoraea horticolens</name>
    <dbReference type="NCBI Taxonomy" id="2508298"/>
    <lineage>
        <taxon>Bacteria</taxon>
        <taxon>Pseudomonadati</taxon>
        <taxon>Pseudomonadota</taxon>
        <taxon>Betaproteobacteria</taxon>
        <taxon>Burkholderiales</taxon>
        <taxon>Burkholderiaceae</taxon>
        <taxon>Pandoraea</taxon>
    </lineage>
</organism>
<name>A0A5E4R7P0_9BURK</name>
<dbReference type="SMART" id="SM00862">
    <property type="entry name" value="Trans_reg_C"/>
    <property type="match status" value="1"/>
</dbReference>
<dbReference type="Pfam" id="PF00072">
    <property type="entry name" value="Response_reg"/>
    <property type="match status" value="1"/>
</dbReference>
<sequence length="232" mass="25856">MIHIAIIEDVREDSDNLKALIHGSLEAEVRQAFNKAEAESLLKGGKFDLVIMDIELGAGPKNRYAGLGLLSDIRANWPTIVVSGMPEDNLRGLALTLHAYDFIAKPVDERDLINKIEHALEWSRSDAGKDLTTQHGLPEGLTADPQRKNRYLWHGRPVPLTLTELSILQCLIEPPGTVVETRNLAKNLKSGMSNKAIATQLSNVRAKFRDVDPDFDRIDNEPGRGYRWKTST</sequence>
<keyword evidence="9" id="KW-1185">Reference proteome</keyword>
<dbReference type="EMBL" id="CABPSM010000001">
    <property type="protein sequence ID" value="VVD59137.1"/>
    <property type="molecule type" value="Genomic_DNA"/>
</dbReference>
<evidence type="ECO:0000256" key="1">
    <source>
        <dbReference type="ARBA" id="ARBA00022553"/>
    </source>
</evidence>
<keyword evidence="1 6" id="KW-0597">Phosphoprotein</keyword>
<accession>A0A5E4R7P0</accession>
<keyword evidence="5" id="KW-0804">Transcription</keyword>
<gene>
    <name evidence="8" type="ORF">PHO31112_00010</name>
</gene>
<evidence type="ECO:0000256" key="6">
    <source>
        <dbReference type="PROSITE-ProRule" id="PRU00169"/>
    </source>
</evidence>
<dbReference type="CDD" id="cd00383">
    <property type="entry name" value="trans_reg_C"/>
    <property type="match status" value="1"/>
</dbReference>
<dbReference type="InterPro" id="IPR001789">
    <property type="entry name" value="Sig_transdc_resp-reg_receiver"/>
</dbReference>
<dbReference type="GO" id="GO:0006355">
    <property type="term" value="P:regulation of DNA-templated transcription"/>
    <property type="evidence" value="ECO:0007669"/>
    <property type="project" value="InterPro"/>
</dbReference>
<evidence type="ECO:0000256" key="3">
    <source>
        <dbReference type="ARBA" id="ARBA00023015"/>
    </source>
</evidence>
<dbReference type="InterPro" id="IPR001867">
    <property type="entry name" value="OmpR/PhoB-type_DNA-bd"/>
</dbReference>
<dbReference type="InterPro" id="IPR036388">
    <property type="entry name" value="WH-like_DNA-bd_sf"/>
</dbReference>
<dbReference type="RefSeq" id="WP_150618625.1">
    <property type="nucleotide sequence ID" value="NZ_CABPSM010000001.1"/>
</dbReference>
<dbReference type="GO" id="GO:0000976">
    <property type="term" value="F:transcription cis-regulatory region binding"/>
    <property type="evidence" value="ECO:0007669"/>
    <property type="project" value="TreeGrafter"/>
</dbReference>
<evidence type="ECO:0000256" key="2">
    <source>
        <dbReference type="ARBA" id="ARBA00023012"/>
    </source>
</evidence>
<keyword evidence="2" id="KW-0902">Two-component regulatory system</keyword>
<dbReference type="SUPFAM" id="SSF52172">
    <property type="entry name" value="CheY-like"/>
    <property type="match status" value="1"/>
</dbReference>
<evidence type="ECO:0000256" key="5">
    <source>
        <dbReference type="ARBA" id="ARBA00023163"/>
    </source>
</evidence>
<dbReference type="AlphaFoldDB" id="A0A5E4R7P0"/>
<dbReference type="GO" id="GO:0000156">
    <property type="term" value="F:phosphorelay response regulator activity"/>
    <property type="evidence" value="ECO:0007669"/>
    <property type="project" value="TreeGrafter"/>
</dbReference>
<reference evidence="8 9" key="1">
    <citation type="submission" date="2019-08" db="EMBL/GenBank/DDBJ databases">
        <authorList>
            <person name="Peeters C."/>
        </authorList>
    </citation>
    <scope>NUCLEOTIDE SEQUENCE [LARGE SCALE GENOMIC DNA]</scope>
    <source>
        <strain evidence="8 9">LMG 31112</strain>
    </source>
</reference>
<dbReference type="CDD" id="cd00156">
    <property type="entry name" value="REC"/>
    <property type="match status" value="1"/>
</dbReference>
<dbReference type="Gene3D" id="3.40.50.2300">
    <property type="match status" value="1"/>
</dbReference>
<keyword evidence="3" id="KW-0805">Transcription regulation</keyword>
<dbReference type="InterPro" id="IPR016032">
    <property type="entry name" value="Sig_transdc_resp-reg_C-effctor"/>
</dbReference>
<dbReference type="Pfam" id="PF00486">
    <property type="entry name" value="Trans_reg_C"/>
    <property type="match status" value="1"/>
</dbReference>
<dbReference type="SMART" id="SM00448">
    <property type="entry name" value="REC"/>
    <property type="match status" value="1"/>
</dbReference>
<keyword evidence="4" id="KW-0238">DNA-binding</keyword>
<proteinExistence type="predicted"/>
<evidence type="ECO:0000313" key="8">
    <source>
        <dbReference type="EMBL" id="VVD59137.1"/>
    </source>
</evidence>
<dbReference type="PANTHER" id="PTHR48111">
    <property type="entry name" value="REGULATOR OF RPOS"/>
    <property type="match status" value="1"/>
</dbReference>
<dbReference type="Proteomes" id="UP000343317">
    <property type="component" value="Unassembled WGS sequence"/>
</dbReference>
<evidence type="ECO:0000256" key="4">
    <source>
        <dbReference type="ARBA" id="ARBA00023125"/>
    </source>
</evidence>
<dbReference type="GO" id="GO:0032993">
    <property type="term" value="C:protein-DNA complex"/>
    <property type="evidence" value="ECO:0007669"/>
    <property type="project" value="TreeGrafter"/>
</dbReference>
<dbReference type="Gene3D" id="1.10.10.10">
    <property type="entry name" value="Winged helix-like DNA-binding domain superfamily/Winged helix DNA-binding domain"/>
    <property type="match status" value="1"/>
</dbReference>
<protein>
    <submittedName>
        <fullName evidence="8">Transcriptional regulator</fullName>
    </submittedName>
</protein>
<dbReference type="PANTHER" id="PTHR48111:SF4">
    <property type="entry name" value="DNA-BINDING DUAL TRANSCRIPTIONAL REGULATOR OMPR"/>
    <property type="match status" value="1"/>
</dbReference>
<feature type="domain" description="Response regulatory" evidence="7">
    <location>
        <begin position="3"/>
        <end position="120"/>
    </location>
</feature>
<dbReference type="SUPFAM" id="SSF46894">
    <property type="entry name" value="C-terminal effector domain of the bipartite response regulators"/>
    <property type="match status" value="1"/>
</dbReference>
<evidence type="ECO:0000313" key="9">
    <source>
        <dbReference type="Proteomes" id="UP000343317"/>
    </source>
</evidence>